<keyword evidence="4" id="KW-0294">Fucose metabolism</keyword>
<evidence type="ECO:0000313" key="8">
    <source>
        <dbReference type="Proteomes" id="UP000541444"/>
    </source>
</evidence>
<dbReference type="PANTHER" id="PTHR31933:SF1">
    <property type="entry name" value="PROTEIN PECTIC ARABINOGALACTAN SYNTHESIS-RELATED"/>
    <property type="match status" value="1"/>
</dbReference>
<gene>
    <name evidence="7" type="ORF">GIB67_014224</name>
</gene>
<comment type="similarity">
    <text evidence="1">Belongs to the glycosyltransferase GT106 family.</text>
</comment>
<evidence type="ECO:0000256" key="2">
    <source>
        <dbReference type="ARBA" id="ARBA00022676"/>
    </source>
</evidence>
<accession>A0A7J7M1W0</accession>
<keyword evidence="5" id="KW-0119">Carbohydrate metabolism</keyword>
<reference evidence="7 8" key="1">
    <citation type="journal article" date="2020" name="IScience">
        <title>Genome Sequencing of the Endangered Kingdonia uniflora (Circaeasteraceae, Ranunculales) Reveals Potential Mechanisms of Evolutionary Specialization.</title>
        <authorList>
            <person name="Sun Y."/>
            <person name="Deng T."/>
            <person name="Zhang A."/>
            <person name="Moore M.J."/>
            <person name="Landis J.B."/>
            <person name="Lin N."/>
            <person name="Zhang H."/>
            <person name="Zhang X."/>
            <person name="Huang J."/>
            <person name="Zhang X."/>
            <person name="Sun H."/>
            <person name="Wang H."/>
        </authorList>
    </citation>
    <scope>NUCLEOTIDE SEQUENCE [LARGE SCALE GENOMIC DNA]</scope>
    <source>
        <strain evidence="7">TB1705</strain>
        <tissue evidence="7">Leaf</tissue>
    </source>
</reference>
<dbReference type="GO" id="GO:0016757">
    <property type="term" value="F:glycosyltransferase activity"/>
    <property type="evidence" value="ECO:0007669"/>
    <property type="project" value="UniProtKB-KW"/>
</dbReference>
<dbReference type="InterPro" id="IPR019378">
    <property type="entry name" value="GDP-Fuc_O-FucTrfase"/>
</dbReference>
<evidence type="ECO:0000256" key="4">
    <source>
        <dbReference type="ARBA" id="ARBA00023253"/>
    </source>
</evidence>
<dbReference type="GO" id="GO:0006004">
    <property type="term" value="P:fucose metabolic process"/>
    <property type="evidence" value="ECO:0007669"/>
    <property type="project" value="UniProtKB-KW"/>
</dbReference>
<keyword evidence="2" id="KW-0328">Glycosyltransferase</keyword>
<dbReference type="EMBL" id="JACGCM010001825">
    <property type="protein sequence ID" value="KAF6148853.1"/>
    <property type="molecule type" value="Genomic_DNA"/>
</dbReference>
<organism evidence="7 8">
    <name type="scientific">Kingdonia uniflora</name>
    <dbReference type="NCBI Taxonomy" id="39325"/>
    <lineage>
        <taxon>Eukaryota</taxon>
        <taxon>Viridiplantae</taxon>
        <taxon>Streptophyta</taxon>
        <taxon>Embryophyta</taxon>
        <taxon>Tracheophyta</taxon>
        <taxon>Spermatophyta</taxon>
        <taxon>Magnoliopsida</taxon>
        <taxon>Ranunculales</taxon>
        <taxon>Circaeasteraceae</taxon>
        <taxon>Kingdonia</taxon>
    </lineage>
</organism>
<protein>
    <recommendedName>
        <fullName evidence="6">O-fucosyltransferase family protein</fullName>
    </recommendedName>
</protein>
<dbReference type="Pfam" id="PF10250">
    <property type="entry name" value="O-FucT"/>
    <property type="match status" value="1"/>
</dbReference>
<comment type="caution">
    <text evidence="7">The sequence shown here is derived from an EMBL/GenBank/DDBJ whole genome shotgun (WGS) entry which is preliminary data.</text>
</comment>
<sequence length="146" mass="17146">MGYSKETQIYVATGKVYGGQNRMAPLMNMFLNRVTNDEFTSKEELDHFRKHVTSLTALDFLDCLKSYVFLITHGGNHSKLKLTIYSYHSKPKVLILFRYQTFIEIQAPKTCLSNNKRIYRAVDLLIYVYELYSNSFVLRIMNFQYA</sequence>
<dbReference type="OrthoDB" id="2012966at2759"/>
<evidence type="ECO:0000256" key="6">
    <source>
        <dbReference type="ARBA" id="ARBA00030350"/>
    </source>
</evidence>
<evidence type="ECO:0000256" key="5">
    <source>
        <dbReference type="ARBA" id="ARBA00023277"/>
    </source>
</evidence>
<evidence type="ECO:0000256" key="3">
    <source>
        <dbReference type="ARBA" id="ARBA00022679"/>
    </source>
</evidence>
<dbReference type="Proteomes" id="UP000541444">
    <property type="component" value="Unassembled WGS sequence"/>
</dbReference>
<dbReference type="AlphaFoldDB" id="A0A7J7M1W0"/>
<evidence type="ECO:0000313" key="7">
    <source>
        <dbReference type="EMBL" id="KAF6148853.1"/>
    </source>
</evidence>
<proteinExistence type="inferred from homology"/>
<evidence type="ECO:0000256" key="1">
    <source>
        <dbReference type="ARBA" id="ARBA00007737"/>
    </source>
</evidence>
<keyword evidence="8" id="KW-1185">Reference proteome</keyword>
<dbReference type="InterPro" id="IPR052272">
    <property type="entry name" value="GT106_glycosyltransferase"/>
</dbReference>
<keyword evidence="3" id="KW-0808">Transferase</keyword>
<dbReference type="PANTHER" id="PTHR31933">
    <property type="entry name" value="O-FUCOSYLTRANSFERASE 2-RELATED"/>
    <property type="match status" value="1"/>
</dbReference>
<name>A0A7J7M1W0_9MAGN</name>